<dbReference type="Gene3D" id="1.10.1200.10">
    <property type="entry name" value="ACP-like"/>
    <property type="match status" value="1"/>
</dbReference>
<gene>
    <name evidence="1" type="ORF">YZ82_07645</name>
</gene>
<dbReference type="SUPFAM" id="SSF47336">
    <property type="entry name" value="ACP-like"/>
    <property type="match status" value="1"/>
</dbReference>
<organism evidence="1 2">
    <name type="scientific">Campylobacter hyointestinalis</name>
    <dbReference type="NCBI Taxonomy" id="198"/>
    <lineage>
        <taxon>Bacteria</taxon>
        <taxon>Pseudomonadati</taxon>
        <taxon>Campylobacterota</taxon>
        <taxon>Epsilonproteobacteria</taxon>
        <taxon>Campylobacterales</taxon>
        <taxon>Campylobacteraceae</taxon>
        <taxon>Campylobacter</taxon>
    </lineage>
</organism>
<name>A0A562XBB3_CAMHY</name>
<sequence length="71" mass="8192">MQEKLQELLDTLECENQANISTDTDLSDIEEWDSMGKISLITLLATKYNYTLSFDELKVLSKVSDILKFMK</sequence>
<dbReference type="AlphaFoldDB" id="A0A562XBB3"/>
<evidence type="ECO:0000313" key="2">
    <source>
        <dbReference type="Proteomes" id="UP000321812"/>
    </source>
</evidence>
<dbReference type="InterPro" id="IPR036736">
    <property type="entry name" value="ACP-like_sf"/>
</dbReference>
<evidence type="ECO:0000313" key="1">
    <source>
        <dbReference type="EMBL" id="TWO18976.1"/>
    </source>
</evidence>
<evidence type="ECO:0008006" key="3">
    <source>
        <dbReference type="Google" id="ProtNLM"/>
    </source>
</evidence>
<accession>A0A562XBB3</accession>
<dbReference type="RefSeq" id="WP_063998604.1">
    <property type="nucleotide sequence ID" value="NZ_VOAP01000025.1"/>
</dbReference>
<proteinExistence type="predicted"/>
<comment type="caution">
    <text evidence="1">The sequence shown here is derived from an EMBL/GenBank/DDBJ whole genome shotgun (WGS) entry which is preliminary data.</text>
</comment>
<dbReference type="EMBL" id="VOAP01000025">
    <property type="protein sequence ID" value="TWO18976.1"/>
    <property type="molecule type" value="Genomic_DNA"/>
</dbReference>
<protein>
    <recommendedName>
        <fullName evidence="3">Acyl carrier protein</fullName>
    </recommendedName>
</protein>
<dbReference type="Proteomes" id="UP000321812">
    <property type="component" value="Unassembled WGS sequence"/>
</dbReference>
<reference evidence="1 2" key="1">
    <citation type="submission" date="2019-07" db="EMBL/GenBank/DDBJ databases">
        <title>Rapid identification of Enteric Bacteria from Whole Genome Sequences (WGS) using Average Nucleotide Identity (ANI).</title>
        <authorList>
            <person name="Lane C."/>
        </authorList>
    </citation>
    <scope>NUCLEOTIDE SEQUENCE [LARGE SCALE GENOMIC DNA]</scope>
    <source>
        <strain evidence="1 2">D2411</strain>
    </source>
</reference>